<dbReference type="InParanoid" id="A0A6P7YG33"/>
<dbReference type="OrthoDB" id="644067at2759"/>
<sequence>MEERGPGSAAGDGSAMSEELQGPWDSGLFRELSELVDVDELCHTEFDDFELDLMSWSSYPWDNIDQYCSDYTFKPEPLSPASSDLSIPSPLSVDSTSSFTQHVPEDLDLCSNAQLSPVSLYSEGSKNVPSSEENTSKCKAASNAVSSSVTTKRKLPPVIPKQSIQPKPILLPAALEAQGSVASKTIIIQPMATLLPKQQQQLISIQPAAAHGQPVVLAPSTVVRLQNPGVHASQPILAVAAGAPQLQSHTVNVLPAASGNGKVPATKVLNPMPQGNPTPSTTDINVVRRLQRMIKNRESAFQSRRKKKEYMQSLEARLRATMVENERLKKENVSLQKLLDDIVVENQKLMITAPKRRAVCLMMVVAFLMLNFSPLSVFEKDPTTYTAPVSSAGHHRHLLGFSAGREQNQIKEVPEHMRFESSMSNEKALMIVKEEPLLYIPPSPPCQPQVNRTEALRLTHELRGWVHRHEVERTKSRRMSNSQQKTRLIQRFQRKNEDSRLMTVQYADTSTKNSGSELQVYYASPRSYQDFFDALQRRGDTFYVVSFRRDHLLLPAINRNKTSRPKMSIVLPAININRDLRGCRNISESARTKSSSSSSLQFPHLPL</sequence>
<dbReference type="GeneID" id="115471968"/>
<comment type="subcellular location">
    <subcellularLocation>
        <location evidence="1">Membrane</location>
        <topology evidence="1">Single-pass membrane protein</topology>
    </subcellularLocation>
</comment>
<organism evidence="10 11">
    <name type="scientific">Microcaecilia unicolor</name>
    <dbReference type="NCBI Taxonomy" id="1415580"/>
    <lineage>
        <taxon>Eukaryota</taxon>
        <taxon>Metazoa</taxon>
        <taxon>Chordata</taxon>
        <taxon>Craniata</taxon>
        <taxon>Vertebrata</taxon>
        <taxon>Euteleostomi</taxon>
        <taxon>Amphibia</taxon>
        <taxon>Gymnophiona</taxon>
        <taxon>Siphonopidae</taxon>
        <taxon>Microcaecilia</taxon>
    </lineage>
</organism>
<evidence type="ECO:0000313" key="10">
    <source>
        <dbReference type="Proteomes" id="UP000515156"/>
    </source>
</evidence>
<keyword evidence="5" id="KW-0804">Transcription</keyword>
<reference evidence="11" key="1">
    <citation type="submission" date="2025-08" db="UniProtKB">
        <authorList>
            <consortium name="RefSeq"/>
        </authorList>
    </citation>
    <scope>IDENTIFICATION</scope>
</reference>
<dbReference type="GO" id="GO:0005634">
    <property type="term" value="C:nucleus"/>
    <property type="evidence" value="ECO:0007669"/>
    <property type="project" value="TreeGrafter"/>
</dbReference>
<feature type="domain" description="BZIP" evidence="9">
    <location>
        <begin position="286"/>
        <end position="349"/>
    </location>
</feature>
<evidence type="ECO:0000313" key="11">
    <source>
        <dbReference type="RefSeq" id="XP_030061824.1"/>
    </source>
</evidence>
<feature type="region of interest" description="Disordered" evidence="8">
    <location>
        <begin position="79"/>
        <end position="98"/>
    </location>
</feature>
<keyword evidence="7" id="KW-0175">Coiled coil</keyword>
<evidence type="ECO:0000256" key="1">
    <source>
        <dbReference type="ARBA" id="ARBA00004167"/>
    </source>
</evidence>
<feature type="region of interest" description="Disordered" evidence="8">
    <location>
        <begin position="588"/>
        <end position="607"/>
    </location>
</feature>
<dbReference type="InterPro" id="IPR046347">
    <property type="entry name" value="bZIP_sf"/>
</dbReference>
<evidence type="ECO:0000256" key="6">
    <source>
        <dbReference type="ARBA" id="ARBA00023242"/>
    </source>
</evidence>
<dbReference type="Proteomes" id="UP000515156">
    <property type="component" value="Chromosome 6"/>
</dbReference>
<proteinExistence type="inferred from homology"/>
<evidence type="ECO:0000256" key="4">
    <source>
        <dbReference type="ARBA" id="ARBA00023125"/>
    </source>
</evidence>
<dbReference type="PANTHER" id="PTHR46164">
    <property type="entry name" value="ATF6, ISOFORM C"/>
    <property type="match status" value="1"/>
</dbReference>
<accession>A0A6P7YG33</accession>
<keyword evidence="6" id="KW-0539">Nucleus</keyword>
<dbReference type="SMART" id="SM00338">
    <property type="entry name" value="BRLZ"/>
    <property type="match status" value="1"/>
</dbReference>
<evidence type="ECO:0000256" key="3">
    <source>
        <dbReference type="ARBA" id="ARBA00023015"/>
    </source>
</evidence>
<dbReference type="CTD" id="22926"/>
<dbReference type="KEGG" id="muo:115471968"/>
<evidence type="ECO:0000256" key="5">
    <source>
        <dbReference type="ARBA" id="ARBA00023163"/>
    </source>
</evidence>
<protein>
    <submittedName>
        <fullName evidence="11">Cyclic AMP-dependent transcription factor ATF-6 alpha isoform X1</fullName>
    </submittedName>
</protein>
<evidence type="ECO:0000256" key="8">
    <source>
        <dbReference type="SAM" id="MobiDB-lite"/>
    </source>
</evidence>
<dbReference type="Pfam" id="PF00170">
    <property type="entry name" value="bZIP_1"/>
    <property type="match status" value="1"/>
</dbReference>
<dbReference type="GO" id="GO:0000981">
    <property type="term" value="F:DNA-binding transcription factor activity, RNA polymerase II-specific"/>
    <property type="evidence" value="ECO:0007669"/>
    <property type="project" value="TreeGrafter"/>
</dbReference>
<feature type="coiled-coil region" evidence="7">
    <location>
        <begin position="311"/>
        <end position="345"/>
    </location>
</feature>
<dbReference type="RefSeq" id="XP_030061824.1">
    <property type="nucleotide sequence ID" value="XM_030205964.1"/>
</dbReference>
<comment type="similarity">
    <text evidence="2">Belongs to the bZIP family. ATF subfamily.</text>
</comment>
<dbReference type="PROSITE" id="PS00036">
    <property type="entry name" value="BZIP_BASIC"/>
    <property type="match status" value="1"/>
</dbReference>
<gene>
    <name evidence="11" type="primary">ATF6</name>
</gene>
<evidence type="ECO:0000259" key="9">
    <source>
        <dbReference type="PROSITE" id="PS50217"/>
    </source>
</evidence>
<feature type="region of interest" description="Disordered" evidence="8">
    <location>
        <begin position="1"/>
        <end position="21"/>
    </location>
</feature>
<evidence type="ECO:0000256" key="2">
    <source>
        <dbReference type="ARBA" id="ARBA00009050"/>
    </source>
</evidence>
<dbReference type="SUPFAM" id="SSF57959">
    <property type="entry name" value="Leucine zipper domain"/>
    <property type="match status" value="1"/>
</dbReference>
<dbReference type="FunCoup" id="A0A6P7YG33">
    <property type="interactions" value="3547"/>
</dbReference>
<evidence type="ECO:0000256" key="7">
    <source>
        <dbReference type="SAM" id="Coils"/>
    </source>
</evidence>
<dbReference type="GO" id="GO:0000978">
    <property type="term" value="F:RNA polymerase II cis-regulatory region sequence-specific DNA binding"/>
    <property type="evidence" value="ECO:0007669"/>
    <property type="project" value="TreeGrafter"/>
</dbReference>
<dbReference type="CDD" id="cd14700">
    <property type="entry name" value="bZIP_ATF6"/>
    <property type="match status" value="1"/>
</dbReference>
<dbReference type="Gene3D" id="1.20.5.170">
    <property type="match status" value="1"/>
</dbReference>
<dbReference type="AlphaFoldDB" id="A0A6P7YG33"/>
<dbReference type="PANTHER" id="PTHR46164:SF1">
    <property type="entry name" value="CYCLIC AMP-DEPENDENT TRANSCRIPTION FACTOR ATF-6 ALPHA"/>
    <property type="match status" value="1"/>
</dbReference>
<dbReference type="InterPro" id="IPR051882">
    <property type="entry name" value="ATF_bZIP_TF"/>
</dbReference>
<dbReference type="GO" id="GO:0016020">
    <property type="term" value="C:membrane"/>
    <property type="evidence" value="ECO:0007669"/>
    <property type="project" value="UniProtKB-SubCell"/>
</dbReference>
<keyword evidence="3" id="KW-0805">Transcription regulation</keyword>
<dbReference type="PROSITE" id="PS50217">
    <property type="entry name" value="BZIP"/>
    <property type="match status" value="1"/>
</dbReference>
<keyword evidence="10" id="KW-1185">Reference proteome</keyword>
<dbReference type="InterPro" id="IPR004827">
    <property type="entry name" value="bZIP"/>
</dbReference>
<keyword evidence="4" id="KW-0238">DNA-binding</keyword>
<dbReference type="GO" id="GO:0030968">
    <property type="term" value="P:endoplasmic reticulum unfolded protein response"/>
    <property type="evidence" value="ECO:0007669"/>
    <property type="project" value="TreeGrafter"/>
</dbReference>
<name>A0A6P7YG33_9AMPH</name>